<dbReference type="Proteomes" id="UP000287651">
    <property type="component" value="Unassembled WGS sequence"/>
</dbReference>
<feature type="compositionally biased region" description="Basic and acidic residues" evidence="1">
    <location>
        <begin position="58"/>
        <end position="79"/>
    </location>
</feature>
<dbReference type="AlphaFoldDB" id="A0A426YB52"/>
<sequence>MRLWDFIAADGEEETRRVRHGATVAIVDDSGCNCEEEAEEAAAAVEEGLTTTEKEVAQKAGAAREQRRDLVPTAREGREMAGITDDGYDCRDEVGQRWREKKRQR</sequence>
<reference evidence="2 3" key="1">
    <citation type="journal article" date="2014" name="Agronomy (Basel)">
        <title>A Draft Genome Sequence for Ensete ventricosum, the Drought-Tolerant Tree Against Hunger.</title>
        <authorList>
            <person name="Harrison J."/>
            <person name="Moore K.A."/>
            <person name="Paszkiewicz K."/>
            <person name="Jones T."/>
            <person name="Grant M."/>
            <person name="Ambacheew D."/>
            <person name="Muzemil S."/>
            <person name="Studholme D.J."/>
        </authorList>
    </citation>
    <scope>NUCLEOTIDE SEQUENCE [LARGE SCALE GENOMIC DNA]</scope>
</reference>
<name>A0A426YB52_ENSVE</name>
<protein>
    <submittedName>
        <fullName evidence="2">Uncharacterized protein</fullName>
    </submittedName>
</protein>
<comment type="caution">
    <text evidence="2">The sequence shown here is derived from an EMBL/GenBank/DDBJ whole genome shotgun (WGS) entry which is preliminary data.</text>
</comment>
<gene>
    <name evidence="2" type="ORF">B296_00014905</name>
</gene>
<feature type="compositionally biased region" description="Basic and acidic residues" evidence="1">
    <location>
        <begin position="88"/>
        <end position="98"/>
    </location>
</feature>
<accession>A0A426YB52</accession>
<feature type="region of interest" description="Disordered" evidence="1">
    <location>
        <begin position="58"/>
        <end position="105"/>
    </location>
</feature>
<organism evidence="2 3">
    <name type="scientific">Ensete ventricosum</name>
    <name type="common">Abyssinian banana</name>
    <name type="synonym">Musa ensete</name>
    <dbReference type="NCBI Taxonomy" id="4639"/>
    <lineage>
        <taxon>Eukaryota</taxon>
        <taxon>Viridiplantae</taxon>
        <taxon>Streptophyta</taxon>
        <taxon>Embryophyta</taxon>
        <taxon>Tracheophyta</taxon>
        <taxon>Spermatophyta</taxon>
        <taxon>Magnoliopsida</taxon>
        <taxon>Liliopsida</taxon>
        <taxon>Zingiberales</taxon>
        <taxon>Musaceae</taxon>
        <taxon>Ensete</taxon>
    </lineage>
</organism>
<evidence type="ECO:0000313" key="2">
    <source>
        <dbReference type="EMBL" id="RRT48949.1"/>
    </source>
</evidence>
<evidence type="ECO:0000256" key="1">
    <source>
        <dbReference type="SAM" id="MobiDB-lite"/>
    </source>
</evidence>
<proteinExistence type="predicted"/>
<dbReference type="EMBL" id="AMZH03013622">
    <property type="protein sequence ID" value="RRT48949.1"/>
    <property type="molecule type" value="Genomic_DNA"/>
</dbReference>
<evidence type="ECO:0000313" key="3">
    <source>
        <dbReference type="Proteomes" id="UP000287651"/>
    </source>
</evidence>